<proteinExistence type="predicted"/>
<organism evidence="1 2">
    <name type="scientific">Phaedon cochleariae</name>
    <name type="common">Mustard beetle</name>
    <dbReference type="NCBI Taxonomy" id="80249"/>
    <lineage>
        <taxon>Eukaryota</taxon>
        <taxon>Metazoa</taxon>
        <taxon>Ecdysozoa</taxon>
        <taxon>Arthropoda</taxon>
        <taxon>Hexapoda</taxon>
        <taxon>Insecta</taxon>
        <taxon>Pterygota</taxon>
        <taxon>Neoptera</taxon>
        <taxon>Endopterygota</taxon>
        <taxon>Coleoptera</taxon>
        <taxon>Polyphaga</taxon>
        <taxon>Cucujiformia</taxon>
        <taxon>Chrysomeloidea</taxon>
        <taxon>Chrysomelidae</taxon>
        <taxon>Chrysomelinae</taxon>
        <taxon>Chrysomelini</taxon>
        <taxon>Phaedon</taxon>
    </lineage>
</organism>
<protein>
    <submittedName>
        <fullName evidence="1">Uncharacterized protein</fullName>
    </submittedName>
</protein>
<evidence type="ECO:0000313" key="2">
    <source>
        <dbReference type="Proteomes" id="UP001153737"/>
    </source>
</evidence>
<name>A0A9N9SQG5_PHACE</name>
<reference evidence="1" key="1">
    <citation type="submission" date="2022-01" db="EMBL/GenBank/DDBJ databases">
        <authorList>
            <person name="King R."/>
        </authorList>
    </citation>
    <scope>NUCLEOTIDE SEQUENCE</scope>
</reference>
<dbReference type="EMBL" id="OU896715">
    <property type="protein sequence ID" value="CAG9825728.1"/>
    <property type="molecule type" value="Genomic_DNA"/>
</dbReference>
<dbReference type="PANTHER" id="PTHR10773">
    <property type="entry name" value="DNA-DIRECTED RNA POLYMERASES I, II, AND III SUBUNIT RPABC2"/>
    <property type="match status" value="1"/>
</dbReference>
<sequence>MNYVYRSERAEWLLSLRNPSSQPNRENIPNIRIDEVKKNLFSNDSNSEAGIYTVETKNSGNITDDATKKTLEVQELLVINNELIPVQENLEENQPLLDDSESSVSESRNVLVNITNSDQKEVISGKRVRKRKATPETWKKNIRKKKRETGEEYVNIKEFNISFYKPKKDRCDKCEEFKAKKDVATDEEKFEQEEHLRRKEAGYIERNKDRELKKIVEDGEQTAVITFDLQNVYTLPKIGVKNFYYKCKLNVYNLTAHCNINNQVYNCIWHECNGGRTGNDLASALVKILGGIADDNPFLTKIILWSDSCVPQNKNSYMTMALKYYLDSPMCNSIRIIEHKYGEPGHGNVQEIDVAHSIIEKFLRNVEIAVKASTKKI</sequence>
<evidence type="ECO:0000313" key="1">
    <source>
        <dbReference type="EMBL" id="CAG9825728.1"/>
    </source>
</evidence>
<accession>A0A9N9SQG5</accession>
<dbReference type="OrthoDB" id="6766586at2759"/>
<dbReference type="AlphaFoldDB" id="A0A9N9SQG5"/>
<dbReference type="Proteomes" id="UP001153737">
    <property type="component" value="Chromosome 9"/>
</dbReference>
<dbReference type="PANTHER" id="PTHR10773:SF19">
    <property type="match status" value="1"/>
</dbReference>
<keyword evidence="2" id="KW-1185">Reference proteome</keyword>
<reference evidence="1" key="2">
    <citation type="submission" date="2022-10" db="EMBL/GenBank/DDBJ databases">
        <authorList>
            <consortium name="ENA_rothamsted_submissions"/>
            <consortium name="culmorum"/>
            <person name="King R."/>
        </authorList>
    </citation>
    <scope>NUCLEOTIDE SEQUENCE</scope>
</reference>
<gene>
    <name evidence="1" type="ORF">PHAECO_LOCUS13092</name>
</gene>